<reference evidence="1 2" key="1">
    <citation type="submission" date="2023-03" db="EMBL/GenBank/DDBJ databases">
        <title>Paludisphaera mucosa sp. nov. a novel planctomycete from northern fen.</title>
        <authorList>
            <person name="Ivanova A."/>
        </authorList>
    </citation>
    <scope>NUCLEOTIDE SEQUENCE [LARGE SCALE GENOMIC DNA]</scope>
    <source>
        <strain evidence="1 2">Pla2</strain>
    </source>
</reference>
<protein>
    <submittedName>
        <fullName evidence="1">Uncharacterized protein</fullName>
    </submittedName>
</protein>
<proteinExistence type="predicted"/>
<sequence length="150" mass="16128">MGIATGKWERHECRSENGILYATGLFVPLVGSPEFGYQSGPPETLSSLLSRRAGEWIEVDTLCRSLEPGSGVVVEAGGGFFEGEGFVAVAGPPGGGLIWVLHLSNSEAFTAVAVDGSEIVAVAEEYPSRNEFRIPLREPHLLYVRSTRHL</sequence>
<evidence type="ECO:0000313" key="1">
    <source>
        <dbReference type="EMBL" id="MDG3006116.1"/>
    </source>
</evidence>
<evidence type="ECO:0000313" key="2">
    <source>
        <dbReference type="Proteomes" id="UP001216907"/>
    </source>
</evidence>
<accession>A0ABT6FF40</accession>
<gene>
    <name evidence="1" type="ORF">PZE19_20270</name>
</gene>
<dbReference type="EMBL" id="JARRAG010000002">
    <property type="protein sequence ID" value="MDG3006116.1"/>
    <property type="molecule type" value="Genomic_DNA"/>
</dbReference>
<name>A0ABT6FF40_9BACT</name>
<keyword evidence="2" id="KW-1185">Reference proteome</keyword>
<comment type="caution">
    <text evidence="1">The sequence shown here is derived from an EMBL/GenBank/DDBJ whole genome shotgun (WGS) entry which is preliminary data.</text>
</comment>
<dbReference type="Proteomes" id="UP001216907">
    <property type="component" value="Unassembled WGS sequence"/>
</dbReference>
<organism evidence="1 2">
    <name type="scientific">Paludisphaera mucosa</name>
    <dbReference type="NCBI Taxonomy" id="3030827"/>
    <lineage>
        <taxon>Bacteria</taxon>
        <taxon>Pseudomonadati</taxon>
        <taxon>Planctomycetota</taxon>
        <taxon>Planctomycetia</taxon>
        <taxon>Isosphaerales</taxon>
        <taxon>Isosphaeraceae</taxon>
        <taxon>Paludisphaera</taxon>
    </lineage>
</organism>
<dbReference type="RefSeq" id="WP_277862418.1">
    <property type="nucleotide sequence ID" value="NZ_JARRAG010000002.1"/>
</dbReference>